<feature type="domain" description="NodB homology" evidence="2">
    <location>
        <begin position="94"/>
        <end position="280"/>
    </location>
</feature>
<dbReference type="InterPro" id="IPR050248">
    <property type="entry name" value="Polysacc_deacetylase_ArnD"/>
</dbReference>
<keyword evidence="1" id="KW-1133">Transmembrane helix</keyword>
<sequence length="292" mass="33645">MSVKERKSAPSILYLAVKIFGLLSLCFALLWILDYSKILGVSQTTYSIDNNGEIRETKNASKTLPRDNVVTLRENELKEEQQKEQFKKNLKNEKTVYLTFDDGPTPSTEKAIEILDRHQIQATFFMLEPNMRKYEDTVEKLHTKGHTLGLHGVSHDQKKFYASTTSVINEMNVANQTLEKITGIRSSLVRTPFGSKPNLSDSQAQALTYSGFTYWDWNVDSFDWRYRNSQYVDEVLEQVKTTEKDFPEQPIVILMHDRAETVQSLNLLITLLKDQGYKFGKIQDGMEPVHLH</sequence>
<evidence type="ECO:0000256" key="1">
    <source>
        <dbReference type="SAM" id="Phobius"/>
    </source>
</evidence>
<proteinExistence type="predicted"/>
<evidence type="ECO:0000313" key="4">
    <source>
        <dbReference type="Proteomes" id="UP000626844"/>
    </source>
</evidence>
<dbReference type="PANTHER" id="PTHR10587">
    <property type="entry name" value="GLYCOSYL TRANSFERASE-RELATED"/>
    <property type="match status" value="1"/>
</dbReference>
<feature type="transmembrane region" description="Helical" evidence="1">
    <location>
        <begin position="12"/>
        <end position="33"/>
    </location>
</feature>
<name>A0A926S3X5_9BACI</name>
<keyword evidence="1" id="KW-0812">Transmembrane</keyword>
<dbReference type="PANTHER" id="PTHR10587:SF125">
    <property type="entry name" value="POLYSACCHARIDE DEACETYLASE YHEN-RELATED"/>
    <property type="match status" value="1"/>
</dbReference>
<evidence type="ECO:0000313" key="3">
    <source>
        <dbReference type="EMBL" id="MBD1383404.1"/>
    </source>
</evidence>
<gene>
    <name evidence="3" type="ORF">IC621_24775</name>
</gene>
<dbReference type="CDD" id="cd10944">
    <property type="entry name" value="CE4_SmPgdA_like"/>
    <property type="match status" value="1"/>
</dbReference>
<evidence type="ECO:0000259" key="2">
    <source>
        <dbReference type="PROSITE" id="PS51677"/>
    </source>
</evidence>
<keyword evidence="4" id="KW-1185">Reference proteome</keyword>
<dbReference type="InterPro" id="IPR002509">
    <property type="entry name" value="NODB_dom"/>
</dbReference>
<organism evidence="3 4">
    <name type="scientific">Metabacillus arenae</name>
    <dbReference type="NCBI Taxonomy" id="2771434"/>
    <lineage>
        <taxon>Bacteria</taxon>
        <taxon>Bacillati</taxon>
        <taxon>Bacillota</taxon>
        <taxon>Bacilli</taxon>
        <taxon>Bacillales</taxon>
        <taxon>Bacillaceae</taxon>
        <taxon>Metabacillus</taxon>
    </lineage>
</organism>
<dbReference type="Gene3D" id="3.20.20.370">
    <property type="entry name" value="Glycoside hydrolase/deacetylase"/>
    <property type="match status" value="1"/>
</dbReference>
<keyword evidence="1" id="KW-0472">Membrane</keyword>
<dbReference type="Pfam" id="PF01522">
    <property type="entry name" value="Polysacc_deac_1"/>
    <property type="match status" value="1"/>
</dbReference>
<dbReference type="AlphaFoldDB" id="A0A926S3X5"/>
<dbReference type="EMBL" id="JACXAI010000053">
    <property type="protein sequence ID" value="MBD1383404.1"/>
    <property type="molecule type" value="Genomic_DNA"/>
</dbReference>
<reference evidence="3" key="1">
    <citation type="submission" date="2020-09" db="EMBL/GenBank/DDBJ databases">
        <title>A novel bacterium of genus Bacillus, isolated from South China Sea.</title>
        <authorList>
            <person name="Huang H."/>
            <person name="Mo K."/>
            <person name="Hu Y."/>
        </authorList>
    </citation>
    <scope>NUCLEOTIDE SEQUENCE</scope>
    <source>
        <strain evidence="3">IB182487</strain>
    </source>
</reference>
<dbReference type="RefSeq" id="WP_191162539.1">
    <property type="nucleotide sequence ID" value="NZ_JACXAI010000053.1"/>
</dbReference>
<dbReference type="GO" id="GO:0005975">
    <property type="term" value="P:carbohydrate metabolic process"/>
    <property type="evidence" value="ECO:0007669"/>
    <property type="project" value="InterPro"/>
</dbReference>
<dbReference type="PROSITE" id="PS51677">
    <property type="entry name" value="NODB"/>
    <property type="match status" value="1"/>
</dbReference>
<dbReference type="SUPFAM" id="SSF88713">
    <property type="entry name" value="Glycoside hydrolase/deacetylase"/>
    <property type="match status" value="1"/>
</dbReference>
<dbReference type="GO" id="GO:0016810">
    <property type="term" value="F:hydrolase activity, acting on carbon-nitrogen (but not peptide) bonds"/>
    <property type="evidence" value="ECO:0007669"/>
    <property type="project" value="InterPro"/>
</dbReference>
<dbReference type="Proteomes" id="UP000626844">
    <property type="component" value="Unassembled WGS sequence"/>
</dbReference>
<protein>
    <submittedName>
        <fullName evidence="3">Polysaccharide deacetylase</fullName>
    </submittedName>
</protein>
<accession>A0A926S3X5</accession>
<comment type="caution">
    <text evidence="3">The sequence shown here is derived from an EMBL/GenBank/DDBJ whole genome shotgun (WGS) entry which is preliminary data.</text>
</comment>
<dbReference type="InterPro" id="IPR011330">
    <property type="entry name" value="Glyco_hydro/deAcase_b/a-brl"/>
</dbReference>